<reference evidence="2" key="1">
    <citation type="journal article" date="2023" name="G3 (Bethesda)">
        <title>Whole genome assembly and annotation of the endangered Caribbean coral Acropora cervicornis.</title>
        <authorList>
            <person name="Selwyn J.D."/>
            <person name="Vollmer S.V."/>
        </authorList>
    </citation>
    <scope>NUCLEOTIDE SEQUENCE</scope>
    <source>
        <strain evidence="2">K2</strain>
    </source>
</reference>
<gene>
    <name evidence="2" type="ORF">P5673_029329</name>
</gene>
<dbReference type="EMBL" id="JARQWQ010000115">
    <property type="protein sequence ID" value="KAK2550133.1"/>
    <property type="molecule type" value="Genomic_DNA"/>
</dbReference>
<proteinExistence type="predicted"/>
<dbReference type="PANTHER" id="PTHR47331">
    <property type="entry name" value="PHD-TYPE DOMAIN-CONTAINING PROTEIN"/>
    <property type="match status" value="1"/>
</dbReference>
<feature type="coiled-coil region" evidence="1">
    <location>
        <begin position="80"/>
        <end position="120"/>
    </location>
</feature>
<evidence type="ECO:0000256" key="1">
    <source>
        <dbReference type="SAM" id="Coils"/>
    </source>
</evidence>
<sequence length="263" mass="29773">MQEVDDMYLSALHDKSEIELARQLFDTRDKDVLQSKQRINDYLHDAKLCSGLHDTNSVKSKSSLHSKGSHSSSSSTKLRLIEAKARATVLEVEARFLKEKQALRMASEELELRQKIAEAKVEERPCEEFDEEQNIDGMNDYLEGVKAKLTTTSFLSEAKSNDQTTLRARSLLPSHEPPTFCGDVMSYPVFIAAYETLIESKVDNSSELLYFLHQYTSGKAKELIKGCLQMKSGDSYNEARRLLKKHFGDSYKIASAYIAKLSN</sequence>
<protein>
    <submittedName>
        <fullName evidence="2">Uncharacterized protein</fullName>
    </submittedName>
</protein>
<organism evidence="2 3">
    <name type="scientific">Acropora cervicornis</name>
    <name type="common">Staghorn coral</name>
    <dbReference type="NCBI Taxonomy" id="6130"/>
    <lineage>
        <taxon>Eukaryota</taxon>
        <taxon>Metazoa</taxon>
        <taxon>Cnidaria</taxon>
        <taxon>Anthozoa</taxon>
        <taxon>Hexacorallia</taxon>
        <taxon>Scleractinia</taxon>
        <taxon>Astrocoeniina</taxon>
        <taxon>Acroporidae</taxon>
        <taxon>Acropora</taxon>
    </lineage>
</organism>
<dbReference type="AlphaFoldDB" id="A0AAD9PW40"/>
<accession>A0AAD9PW40</accession>
<evidence type="ECO:0000313" key="3">
    <source>
        <dbReference type="Proteomes" id="UP001249851"/>
    </source>
</evidence>
<keyword evidence="1" id="KW-0175">Coiled coil</keyword>
<keyword evidence="3" id="KW-1185">Reference proteome</keyword>
<evidence type="ECO:0000313" key="2">
    <source>
        <dbReference type="EMBL" id="KAK2550133.1"/>
    </source>
</evidence>
<comment type="caution">
    <text evidence="2">The sequence shown here is derived from an EMBL/GenBank/DDBJ whole genome shotgun (WGS) entry which is preliminary data.</text>
</comment>
<name>A0AAD9PW40_ACRCE</name>
<dbReference type="Proteomes" id="UP001249851">
    <property type="component" value="Unassembled WGS sequence"/>
</dbReference>
<reference evidence="2" key="2">
    <citation type="journal article" date="2023" name="Science">
        <title>Genomic signatures of disease resistance in endangered staghorn corals.</title>
        <authorList>
            <person name="Vollmer S.V."/>
            <person name="Selwyn J.D."/>
            <person name="Despard B.A."/>
            <person name="Roesel C.L."/>
        </authorList>
    </citation>
    <scope>NUCLEOTIDE SEQUENCE</scope>
    <source>
        <strain evidence="2">K2</strain>
    </source>
</reference>